<dbReference type="SUPFAM" id="SSF54452">
    <property type="entry name" value="MHC antigen-recognition domain"/>
    <property type="match status" value="1"/>
</dbReference>
<dbReference type="Pfam" id="PF07654">
    <property type="entry name" value="C1-set"/>
    <property type="match status" value="1"/>
</dbReference>
<sequence length="357" mass="40163">MNGLILLVQGICLLHTVSAVTHSMQYIVTAVSGLDEIPEHTEVGMVDGQQFVYYDSVLKKIIPKTDWIEKNVDASYWKRETDRNIATEQTFKSNVAIAMTRFNQTRGVHTNQRMYGCEWNDETGATGGYFQDGYDGEDFIAFDLKTKTWIAPKPQAVITKLKWDSDIAMTEQKKHYLTQECIEWLKKYLDYGKSTLMTTVPPSVTLLQKTPSSPVTCHATGFYPSGVMVFWQKDGQDQHGDVEHGETLPNDDGTFQKSTHLTLTPEEWKKKQYQCVVQVTGIKEDFIKVLTESEIKTNWNNPAPNIVLIIGVVVALLLVIVAVVGVVIWKKKSKKGFIQAQSSDTDSDNSGRAAQQI</sequence>
<keyword evidence="3" id="KW-1133">Transmembrane helix</keyword>
<dbReference type="PANTHER" id="PTHR16675:SF237">
    <property type="entry name" value="MHC CLASS I ANTIGEN TRANSCRIPT VARIANT 1-RELATED"/>
    <property type="match status" value="1"/>
</dbReference>
<dbReference type="Gene3D" id="2.60.40.10">
    <property type="entry name" value="Immunoglobulins"/>
    <property type="match status" value="1"/>
</dbReference>
<comment type="similarity">
    <text evidence="2">Belongs to the MHC class I family.</text>
</comment>
<dbReference type="InterPro" id="IPR013783">
    <property type="entry name" value="Ig-like_fold"/>
</dbReference>
<dbReference type="FunFam" id="3.30.500.10:FF:000001">
    <property type="entry name" value="H-2 class I histocompatibility antigen, alpha chain"/>
    <property type="match status" value="1"/>
</dbReference>
<name>Q7YP09_ONCMY</name>
<evidence type="ECO:0000256" key="3">
    <source>
        <dbReference type="SAM" id="Phobius"/>
    </source>
</evidence>
<keyword evidence="3" id="KW-0472">Membrane</keyword>
<dbReference type="GO" id="GO:0005615">
    <property type="term" value="C:extracellular space"/>
    <property type="evidence" value="ECO:0007669"/>
    <property type="project" value="TreeGrafter"/>
</dbReference>
<evidence type="ECO:0000259" key="5">
    <source>
        <dbReference type="PROSITE" id="PS50835"/>
    </source>
</evidence>
<dbReference type="SMR" id="Q7YP09"/>
<dbReference type="InterPro" id="IPR011162">
    <property type="entry name" value="MHC_I/II-like_Ag-recog"/>
</dbReference>
<evidence type="ECO:0000256" key="4">
    <source>
        <dbReference type="SAM" id="SignalP"/>
    </source>
</evidence>
<keyword evidence="3" id="KW-0812">Transmembrane</keyword>
<dbReference type="Pfam" id="PF00129">
    <property type="entry name" value="MHC_I"/>
    <property type="match status" value="1"/>
</dbReference>
<dbReference type="CDD" id="cd07698">
    <property type="entry name" value="IgC1_MHC_I_alpha3"/>
    <property type="match status" value="1"/>
</dbReference>
<reference evidence="6" key="1">
    <citation type="journal article" date="2005" name="Fish Shellfish Immunol.">
        <title>New MHC class Ia domain lineages in rainbow trout (Oncorhynchus mykiss) which are shared with other fish species.</title>
        <authorList>
            <person name="Kiryu I."/>
            <person name="Dijkstra J.M."/>
            <person name="Sarder R.I."/>
            <person name="Fujiwara A."/>
            <person name="Yoshiura Y."/>
            <person name="Ototake M."/>
        </authorList>
    </citation>
    <scope>NUCLEOTIDE SEQUENCE</scope>
</reference>
<dbReference type="GO" id="GO:0006955">
    <property type="term" value="P:immune response"/>
    <property type="evidence" value="ECO:0007669"/>
    <property type="project" value="TreeGrafter"/>
</dbReference>
<dbReference type="InterPro" id="IPR037055">
    <property type="entry name" value="MHC_I-like_Ag-recog_sf"/>
</dbReference>
<dbReference type="EMBL" id="AY278452">
    <property type="protein sequence ID" value="AAQ18006.1"/>
    <property type="molecule type" value="mRNA"/>
</dbReference>
<dbReference type="InterPro" id="IPR001039">
    <property type="entry name" value="MHC_I_a_a1/a2"/>
</dbReference>
<gene>
    <name evidence="6" type="primary">Onmy-UBA</name>
</gene>
<dbReference type="Gene3D" id="3.30.500.10">
    <property type="entry name" value="MHC class I-like antigen recognition-like"/>
    <property type="match status" value="1"/>
</dbReference>
<dbReference type="InterPro" id="IPR050208">
    <property type="entry name" value="MHC_class-I_related"/>
</dbReference>
<feature type="signal peptide" evidence="4">
    <location>
        <begin position="1"/>
        <end position="19"/>
    </location>
</feature>
<evidence type="ECO:0000256" key="1">
    <source>
        <dbReference type="ARBA" id="ARBA00023180"/>
    </source>
</evidence>
<feature type="chain" id="PRO_5004296560" evidence="4">
    <location>
        <begin position="20"/>
        <end position="357"/>
    </location>
</feature>
<dbReference type="InterPro" id="IPR011161">
    <property type="entry name" value="MHC_I-like_Ag-recog"/>
</dbReference>
<feature type="transmembrane region" description="Helical" evidence="3">
    <location>
        <begin position="306"/>
        <end position="329"/>
    </location>
</feature>
<accession>Q7YP09</accession>
<evidence type="ECO:0000256" key="2">
    <source>
        <dbReference type="RuleBase" id="RU004439"/>
    </source>
</evidence>
<dbReference type="SMART" id="SM00407">
    <property type="entry name" value="IGc1"/>
    <property type="match status" value="1"/>
</dbReference>
<keyword evidence="1" id="KW-0325">Glycoprotein</keyword>
<dbReference type="GO" id="GO:0009897">
    <property type="term" value="C:external side of plasma membrane"/>
    <property type="evidence" value="ECO:0007669"/>
    <property type="project" value="TreeGrafter"/>
</dbReference>
<dbReference type="InterPro" id="IPR003597">
    <property type="entry name" value="Ig_C1-set"/>
</dbReference>
<protein>
    <submittedName>
        <fullName evidence="6">MHC class I antigen</fullName>
    </submittedName>
</protein>
<evidence type="ECO:0000313" key="6">
    <source>
        <dbReference type="EMBL" id="AAQ18006.1"/>
    </source>
</evidence>
<dbReference type="AlphaFoldDB" id="Q7YP09"/>
<keyword evidence="4" id="KW-0732">Signal</keyword>
<organism evidence="6">
    <name type="scientific">Oncorhynchus mykiss</name>
    <name type="common">Rainbow trout</name>
    <name type="synonym">Salmo gairdneri</name>
    <dbReference type="NCBI Taxonomy" id="8022"/>
    <lineage>
        <taxon>Eukaryota</taxon>
        <taxon>Metazoa</taxon>
        <taxon>Chordata</taxon>
        <taxon>Craniata</taxon>
        <taxon>Vertebrata</taxon>
        <taxon>Euteleostomi</taxon>
        <taxon>Actinopterygii</taxon>
        <taxon>Neopterygii</taxon>
        <taxon>Teleostei</taxon>
        <taxon>Protacanthopterygii</taxon>
        <taxon>Salmoniformes</taxon>
        <taxon>Salmonidae</taxon>
        <taxon>Salmoninae</taxon>
        <taxon>Oncorhynchus</taxon>
    </lineage>
</organism>
<dbReference type="InterPro" id="IPR007110">
    <property type="entry name" value="Ig-like_dom"/>
</dbReference>
<proteinExistence type="evidence at transcript level"/>
<dbReference type="PROSITE" id="PS50835">
    <property type="entry name" value="IG_LIKE"/>
    <property type="match status" value="1"/>
</dbReference>
<feature type="domain" description="Ig-like" evidence="5">
    <location>
        <begin position="202"/>
        <end position="278"/>
    </location>
</feature>
<dbReference type="InterPro" id="IPR036179">
    <property type="entry name" value="Ig-like_dom_sf"/>
</dbReference>
<dbReference type="SUPFAM" id="SSF48726">
    <property type="entry name" value="Immunoglobulin"/>
    <property type="match status" value="1"/>
</dbReference>
<dbReference type="PRINTS" id="PR01638">
    <property type="entry name" value="MHCCLASSI"/>
</dbReference>
<dbReference type="PANTHER" id="PTHR16675">
    <property type="entry name" value="MHC CLASS I-RELATED"/>
    <property type="match status" value="1"/>
</dbReference>